<feature type="region of interest" description="Disordered" evidence="1">
    <location>
        <begin position="1"/>
        <end position="36"/>
    </location>
</feature>
<feature type="region of interest" description="Disordered" evidence="1">
    <location>
        <begin position="250"/>
        <end position="285"/>
    </location>
</feature>
<dbReference type="OMA" id="IGFVELF"/>
<feature type="compositionally biased region" description="Basic and acidic residues" evidence="1">
    <location>
        <begin position="270"/>
        <end position="281"/>
    </location>
</feature>
<feature type="region of interest" description="Disordered" evidence="1">
    <location>
        <begin position="299"/>
        <end position="318"/>
    </location>
</feature>
<dbReference type="RefSeq" id="XP_023161320.2">
    <property type="nucleotide sequence ID" value="XM_023305552.2"/>
</dbReference>
<feature type="compositionally biased region" description="Polar residues" evidence="1">
    <location>
        <begin position="721"/>
        <end position="731"/>
    </location>
</feature>
<dbReference type="Proteomes" id="UP000504633">
    <property type="component" value="Unplaced"/>
</dbReference>
<feature type="compositionally biased region" description="Polar residues" evidence="1">
    <location>
        <begin position="250"/>
        <end position="265"/>
    </location>
</feature>
<dbReference type="InterPro" id="IPR031732">
    <property type="entry name" value="DUF4729"/>
</dbReference>
<dbReference type="AlphaFoldDB" id="A0A6J1L8G9"/>
<feature type="compositionally biased region" description="Basic and acidic residues" evidence="1">
    <location>
        <begin position="1"/>
        <end position="12"/>
    </location>
</feature>
<sequence>MEDKFNYSEQKHSVHVTRHGYTNTNEQEHTTDTAESEVFYSPHQRVPAASDVNRHSSAPRSLTDNECRCILHDLAEQYQKLVRNIAWNLPRKSLKSPRGRTDAESCPVLSQLCKSTKVQSGWRFEEQGCSQLDDNYKYMIGFVEFFRQRMYYERLGIPLTSLELLYLCDTEQDCRRQRRMCQDRCTQTDNELLDYTLHRLRGGNVSKCGLAEGTLSSEVYEQRNTTAVGEPSNLNLQLATASSQYFEALSRQASISEEQSRNAKPQQAEPADHSCGDRESETPMPAATTAASLRVLMSPATATPPTPLPTSRLAQRKSRDFLKLRKKRRHLIMDQGTKALQNQSSLRFTYQSLLKFWGKGRDRDRDRDREFNDTVRLIHLLRHSSKNFNLPGKAAAQQMLFDDIDKSSSCKVEMLLAPDTPRLLLNEMRRSGLLMAKSITFTETSSLLQLDCASSILATARLSFEAGGMRHGSADTLNEVWCNPGVFLNSRPPAAPHTSGERKRQLPIDALIVGCVGAPILGEQAARAALEKCAFLSREFDKLSREQRAKDVALRLQQLRLFQAKASRDYISLMRAHESRDCQRHSSGKAIPRLFECPLNKPSCVPLLSESMLAHFLHMHLSEPGLSLNELYERDQVLIMFQPRSFRRSRNVCLSMIAFAFAGAKSKSADPPVSPYMPVYNVGLPDIYSEYAGHLPLFVMACRTRLRRRGRTANRRDLGRDSSNPAFSTPGRQGAGECVMALWLVSVELTRPVHVQMTVFNRRVDISRSSIMQVRGLNKCHDCDKFMLKSQNYLRLTGQDLRVLTNNYTEPIYLELSVQDYARPSVRDRH</sequence>
<reference evidence="4" key="1">
    <citation type="submission" date="2025-08" db="UniProtKB">
        <authorList>
            <consortium name="RefSeq"/>
        </authorList>
    </citation>
    <scope>IDENTIFICATION</scope>
    <source>
        <strain evidence="4">15085-1641.00</strain>
        <tissue evidence="4">Whole body</tissue>
    </source>
</reference>
<accession>A0A6J1L8G9</accession>
<name>A0A6J1L8G9_DROHY</name>
<dbReference type="GeneID" id="111593013"/>
<dbReference type="OrthoDB" id="7736976at2759"/>
<keyword evidence="3" id="KW-1185">Reference proteome</keyword>
<proteinExistence type="predicted"/>
<protein>
    <submittedName>
        <fullName evidence="4">Uncharacterized protein LOC111593013</fullName>
    </submittedName>
</protein>
<evidence type="ECO:0000259" key="2">
    <source>
        <dbReference type="Pfam" id="PF15866"/>
    </source>
</evidence>
<evidence type="ECO:0000256" key="1">
    <source>
        <dbReference type="SAM" id="MobiDB-lite"/>
    </source>
</evidence>
<feature type="domain" description="DUF4729" evidence="2">
    <location>
        <begin position="596"/>
        <end position="807"/>
    </location>
</feature>
<dbReference type="Pfam" id="PF15866">
    <property type="entry name" value="DUF4729"/>
    <property type="match status" value="1"/>
</dbReference>
<evidence type="ECO:0000313" key="4">
    <source>
        <dbReference type="RefSeq" id="XP_023161320.2"/>
    </source>
</evidence>
<feature type="region of interest" description="Disordered" evidence="1">
    <location>
        <begin position="712"/>
        <end position="732"/>
    </location>
</feature>
<evidence type="ECO:0000313" key="3">
    <source>
        <dbReference type="Proteomes" id="UP000504633"/>
    </source>
</evidence>
<dbReference type="KEGG" id="dhe:111593013"/>
<organism evidence="3 4">
    <name type="scientific">Drosophila hydei</name>
    <name type="common">Fruit fly</name>
    <dbReference type="NCBI Taxonomy" id="7224"/>
    <lineage>
        <taxon>Eukaryota</taxon>
        <taxon>Metazoa</taxon>
        <taxon>Ecdysozoa</taxon>
        <taxon>Arthropoda</taxon>
        <taxon>Hexapoda</taxon>
        <taxon>Insecta</taxon>
        <taxon>Pterygota</taxon>
        <taxon>Neoptera</taxon>
        <taxon>Endopterygota</taxon>
        <taxon>Diptera</taxon>
        <taxon>Brachycera</taxon>
        <taxon>Muscomorpha</taxon>
        <taxon>Ephydroidea</taxon>
        <taxon>Drosophilidae</taxon>
        <taxon>Drosophila</taxon>
    </lineage>
</organism>
<gene>
    <name evidence="4" type="primary">LOC111593013</name>
</gene>